<comment type="caution">
    <text evidence="1">The sequence shown here is derived from an EMBL/GenBank/DDBJ whole genome shotgun (WGS) entry which is preliminary data.</text>
</comment>
<organism evidence="1 2">
    <name type="scientific">Chitinophaga nivalis</name>
    <dbReference type="NCBI Taxonomy" id="2991709"/>
    <lineage>
        <taxon>Bacteria</taxon>
        <taxon>Pseudomonadati</taxon>
        <taxon>Bacteroidota</taxon>
        <taxon>Chitinophagia</taxon>
        <taxon>Chitinophagales</taxon>
        <taxon>Chitinophagaceae</taxon>
        <taxon>Chitinophaga</taxon>
    </lineage>
</organism>
<gene>
    <name evidence="1" type="ORF">OL497_13580</name>
</gene>
<dbReference type="SUPFAM" id="SSF48452">
    <property type="entry name" value="TPR-like"/>
    <property type="match status" value="1"/>
</dbReference>
<dbReference type="Proteomes" id="UP001207742">
    <property type="component" value="Unassembled WGS sequence"/>
</dbReference>
<proteinExistence type="predicted"/>
<dbReference type="InterPro" id="IPR011990">
    <property type="entry name" value="TPR-like_helical_dom_sf"/>
</dbReference>
<accession>A0ABT3ILV5</accession>
<dbReference type="RefSeq" id="WP_264730883.1">
    <property type="nucleotide sequence ID" value="NZ_JAPDNS010000001.1"/>
</dbReference>
<sequence length="386" mass="44439">MRPKHLSLFLIWGALACILFAGCKSGEKLYNGGKYDAAVNAFVKTLQKKPQDAVATQLLPEAYRHAQQQHEERVNAALRSNNQLKWEAVRSEYRTLQQLYNTIQKSPAALRIVQPKDYSTAITGAQENAAEVRYDRGIALLERGDKMSARKAYDEFVATLKLVPDYRDTKNLRDEAFERAVVRVVVGDIEVRSMYSDYRTNQFRDNLASNLQQRNNNRFVIFYDERTARNANLRPDEYIALRFADIMIGRTIVDETKKHLSKEIETSSYTDTTGRVIKTYTTVHGTISVIKKRVESSAILDYRITKLNGNHLEQVLREDRIPNSYTWTNEYGTFHGDDRALDLGDRSLIQGFDRLPPSPPEIFMAIVHPIYAKLEQDLQQFYNGHY</sequence>
<dbReference type="EMBL" id="JAPDNS010000001">
    <property type="protein sequence ID" value="MCW3484934.1"/>
    <property type="molecule type" value="Genomic_DNA"/>
</dbReference>
<evidence type="ECO:0008006" key="3">
    <source>
        <dbReference type="Google" id="ProtNLM"/>
    </source>
</evidence>
<dbReference type="PROSITE" id="PS51257">
    <property type="entry name" value="PROKAR_LIPOPROTEIN"/>
    <property type="match status" value="1"/>
</dbReference>
<name>A0ABT3ILV5_9BACT</name>
<evidence type="ECO:0000313" key="1">
    <source>
        <dbReference type="EMBL" id="MCW3484934.1"/>
    </source>
</evidence>
<evidence type="ECO:0000313" key="2">
    <source>
        <dbReference type="Proteomes" id="UP001207742"/>
    </source>
</evidence>
<protein>
    <recommendedName>
        <fullName evidence="3">Tetratricopeptide repeat protein</fullName>
    </recommendedName>
</protein>
<keyword evidence="2" id="KW-1185">Reference proteome</keyword>
<dbReference type="Gene3D" id="1.25.40.10">
    <property type="entry name" value="Tetratricopeptide repeat domain"/>
    <property type="match status" value="1"/>
</dbReference>
<reference evidence="1 2" key="1">
    <citation type="submission" date="2022-10" db="EMBL/GenBank/DDBJ databases">
        <title>Chitinophaga nivalis PC15 sp. nov., isolated from Pyeongchang county, South Korea.</title>
        <authorList>
            <person name="Trinh H.N."/>
        </authorList>
    </citation>
    <scope>NUCLEOTIDE SEQUENCE [LARGE SCALE GENOMIC DNA]</scope>
    <source>
        <strain evidence="1 2">PC14</strain>
    </source>
</reference>